<name>A0ABN3E945_9ACTN</name>
<keyword evidence="2" id="KW-1133">Transmembrane helix</keyword>
<dbReference type="RefSeq" id="WP_344637655.1">
    <property type="nucleotide sequence ID" value="NZ_BAAATR010000016.1"/>
</dbReference>
<proteinExistence type="predicted"/>
<evidence type="ECO:0000256" key="2">
    <source>
        <dbReference type="SAM" id="Phobius"/>
    </source>
</evidence>
<evidence type="ECO:0000256" key="1">
    <source>
        <dbReference type="SAM" id="MobiDB-lite"/>
    </source>
</evidence>
<evidence type="ECO:0000313" key="4">
    <source>
        <dbReference type="Proteomes" id="UP001500305"/>
    </source>
</evidence>
<keyword evidence="4" id="KW-1185">Reference proteome</keyword>
<keyword evidence="2" id="KW-0472">Membrane</keyword>
<feature type="transmembrane region" description="Helical" evidence="2">
    <location>
        <begin position="24"/>
        <end position="41"/>
    </location>
</feature>
<accession>A0ABN3E945</accession>
<sequence>MAREGFHYVRGHYRRNPRPRVKKTSGWLVAALLVGGLWLWGHSGDSGAANTGSTTPGSTASASAPAAGR</sequence>
<comment type="caution">
    <text evidence="3">The sequence shown here is derived from an EMBL/GenBank/DDBJ whole genome shotgun (WGS) entry which is preliminary data.</text>
</comment>
<organism evidence="3 4">
    <name type="scientific">Kitasatospora cystarginea</name>
    <dbReference type="NCBI Taxonomy" id="58350"/>
    <lineage>
        <taxon>Bacteria</taxon>
        <taxon>Bacillati</taxon>
        <taxon>Actinomycetota</taxon>
        <taxon>Actinomycetes</taxon>
        <taxon>Kitasatosporales</taxon>
        <taxon>Streptomycetaceae</taxon>
        <taxon>Kitasatospora</taxon>
    </lineage>
</organism>
<dbReference type="EMBL" id="BAAATR010000016">
    <property type="protein sequence ID" value="GAA2251651.1"/>
    <property type="molecule type" value="Genomic_DNA"/>
</dbReference>
<keyword evidence="2" id="KW-0812">Transmembrane</keyword>
<gene>
    <name evidence="3" type="ORF">GCM10010430_38470</name>
</gene>
<protein>
    <submittedName>
        <fullName evidence="3">Uncharacterized protein</fullName>
    </submittedName>
</protein>
<evidence type="ECO:0000313" key="3">
    <source>
        <dbReference type="EMBL" id="GAA2251651.1"/>
    </source>
</evidence>
<feature type="region of interest" description="Disordered" evidence="1">
    <location>
        <begin position="45"/>
        <end position="69"/>
    </location>
</feature>
<dbReference type="Proteomes" id="UP001500305">
    <property type="component" value="Unassembled WGS sequence"/>
</dbReference>
<reference evidence="3 4" key="1">
    <citation type="journal article" date="2019" name="Int. J. Syst. Evol. Microbiol.">
        <title>The Global Catalogue of Microorganisms (GCM) 10K type strain sequencing project: providing services to taxonomists for standard genome sequencing and annotation.</title>
        <authorList>
            <consortium name="The Broad Institute Genomics Platform"/>
            <consortium name="The Broad Institute Genome Sequencing Center for Infectious Disease"/>
            <person name="Wu L."/>
            <person name="Ma J."/>
        </authorList>
    </citation>
    <scope>NUCLEOTIDE SEQUENCE [LARGE SCALE GENOMIC DNA]</scope>
    <source>
        <strain evidence="3 4">JCM 7356</strain>
    </source>
</reference>